<dbReference type="Proteomes" id="UP000251341">
    <property type="component" value="Unassembled WGS sequence"/>
</dbReference>
<name>A0A315EP44_9BURK</name>
<keyword evidence="2" id="KW-0812">Transmembrane</keyword>
<dbReference type="InterPro" id="IPR003425">
    <property type="entry name" value="CCB3/YggT"/>
</dbReference>
<comment type="caution">
    <text evidence="3">The sequence shown here is derived from an EMBL/GenBank/DDBJ whole genome shotgun (WGS) entry which is preliminary data.</text>
</comment>
<evidence type="ECO:0008006" key="5">
    <source>
        <dbReference type="Google" id="ProtNLM"/>
    </source>
</evidence>
<evidence type="ECO:0000256" key="1">
    <source>
        <dbReference type="ARBA" id="ARBA00010894"/>
    </source>
</evidence>
<feature type="transmembrane region" description="Helical" evidence="2">
    <location>
        <begin position="73"/>
        <end position="97"/>
    </location>
</feature>
<dbReference type="GO" id="GO:0016020">
    <property type="term" value="C:membrane"/>
    <property type="evidence" value="ECO:0007669"/>
    <property type="project" value="InterPro"/>
</dbReference>
<reference evidence="3 4" key="1">
    <citation type="submission" date="2017-04" db="EMBL/GenBank/DDBJ databases">
        <title>Unexpected and diverse lifestyles within the genus Limnohabitans.</title>
        <authorList>
            <person name="Kasalicky V."/>
            <person name="Mehrshad M."/>
            <person name="Andrei S.-A."/>
            <person name="Salcher M."/>
            <person name="Kratochvilova H."/>
            <person name="Simek K."/>
            <person name="Ghai R."/>
        </authorList>
    </citation>
    <scope>NUCLEOTIDE SEQUENCE [LARGE SCALE GENOMIC DNA]</scope>
    <source>
        <strain evidence="3 4">MWH-C5</strain>
    </source>
</reference>
<comment type="similarity">
    <text evidence="1">Belongs to the YggT family.</text>
</comment>
<evidence type="ECO:0000313" key="3">
    <source>
        <dbReference type="EMBL" id="PUE59686.1"/>
    </source>
</evidence>
<sequence>MLLQIFSLILHFAVGLVAGTCLLRMYMHLQRINLSSSGGNPLAPFVFSITNWIVLPVRRFVPALGRLDTASLVAAYAVLLAKHSLLWIVAGATAHWLTLVTNAGFELLSVILSSLMWMVIGYALMSWFSAASDVRYFLAQLVEPLLRPIRRVLPQMGGVDLSPIALMLVIQIAEIVLHTLQAQVVF</sequence>
<evidence type="ECO:0000313" key="4">
    <source>
        <dbReference type="Proteomes" id="UP000251341"/>
    </source>
</evidence>
<keyword evidence="2" id="KW-0472">Membrane</keyword>
<gene>
    <name evidence="3" type="ORF">B9Z44_08915</name>
</gene>
<dbReference type="EMBL" id="NESP01000001">
    <property type="protein sequence ID" value="PUE59686.1"/>
    <property type="molecule type" value="Genomic_DNA"/>
</dbReference>
<dbReference type="PANTHER" id="PTHR33219:SF14">
    <property type="entry name" value="PROTEIN COFACTOR ASSEMBLY OF COMPLEX C SUBUNIT B CCB3, CHLOROPLASTIC-RELATED"/>
    <property type="match status" value="1"/>
</dbReference>
<organism evidence="3 4">
    <name type="scientific">Limnohabitans curvus</name>
    <dbReference type="NCBI Taxonomy" id="323423"/>
    <lineage>
        <taxon>Bacteria</taxon>
        <taxon>Pseudomonadati</taxon>
        <taxon>Pseudomonadota</taxon>
        <taxon>Betaproteobacteria</taxon>
        <taxon>Burkholderiales</taxon>
        <taxon>Comamonadaceae</taxon>
        <taxon>Limnohabitans</taxon>
    </lineage>
</organism>
<dbReference type="PANTHER" id="PTHR33219">
    <property type="entry name" value="YLMG HOMOLOG PROTEIN 2, CHLOROPLASTIC"/>
    <property type="match status" value="1"/>
</dbReference>
<dbReference type="Pfam" id="PF02325">
    <property type="entry name" value="CCB3_YggT"/>
    <property type="match status" value="2"/>
</dbReference>
<keyword evidence="2" id="KW-1133">Transmembrane helix</keyword>
<dbReference type="RefSeq" id="WP_108359830.1">
    <property type="nucleotide sequence ID" value="NZ_NESP01000001.1"/>
</dbReference>
<dbReference type="AlphaFoldDB" id="A0A315EP44"/>
<keyword evidence="4" id="KW-1185">Reference proteome</keyword>
<evidence type="ECO:0000256" key="2">
    <source>
        <dbReference type="SAM" id="Phobius"/>
    </source>
</evidence>
<protein>
    <recommendedName>
        <fullName evidence="5">YggT family protein</fullName>
    </recommendedName>
</protein>
<feature type="transmembrane region" description="Helical" evidence="2">
    <location>
        <begin position="42"/>
        <end position="61"/>
    </location>
</feature>
<accession>A0A315EP44</accession>
<feature type="transmembrane region" description="Helical" evidence="2">
    <location>
        <begin position="103"/>
        <end position="125"/>
    </location>
</feature>
<proteinExistence type="inferred from homology"/>